<evidence type="ECO:0000313" key="2">
    <source>
        <dbReference type="EMBL" id="GAL04426.1"/>
    </source>
</evidence>
<dbReference type="InterPro" id="IPR054286">
    <property type="entry name" value="DUF7021"/>
</dbReference>
<reference evidence="2 3" key="1">
    <citation type="journal article" date="2014" name="Genome Announc.">
        <title>Draft Genome Sequences of Two Vibrionaceae Species, Vibrio ponticus C121 and Photobacterium aphoticum C119, Isolated as Coral Reef Microbiota.</title>
        <authorList>
            <person name="Al-saari N."/>
            <person name="Meirelles P.M."/>
            <person name="Mino S."/>
            <person name="Suda W."/>
            <person name="Oshima K."/>
            <person name="Hattori M."/>
            <person name="Ohkuma M."/>
            <person name="Thompson F.L."/>
            <person name="Gomez-Gil B."/>
            <person name="Sawabe T."/>
            <person name="Sawabe T."/>
        </authorList>
    </citation>
    <scope>NUCLEOTIDE SEQUENCE [LARGE SCALE GENOMIC DNA]</scope>
    <source>
        <strain evidence="2 3">JCM 19237</strain>
    </source>
</reference>
<gene>
    <name evidence="2" type="ORF">JCM19237_1098</name>
</gene>
<name>A0A090QND3_9GAMM</name>
<dbReference type="EMBL" id="BBMN01000004">
    <property type="protein sequence ID" value="GAL04426.1"/>
    <property type="molecule type" value="Genomic_DNA"/>
</dbReference>
<feature type="domain" description="DUF7021" evidence="1">
    <location>
        <begin position="2"/>
        <end position="82"/>
    </location>
</feature>
<accession>A0A090QND3</accession>
<dbReference type="AlphaFoldDB" id="A0A090QND3"/>
<organism evidence="2 3">
    <name type="scientific">Photobacterium aphoticum</name>
    <dbReference type="NCBI Taxonomy" id="754436"/>
    <lineage>
        <taxon>Bacteria</taxon>
        <taxon>Pseudomonadati</taxon>
        <taxon>Pseudomonadota</taxon>
        <taxon>Gammaproteobacteria</taxon>
        <taxon>Vibrionales</taxon>
        <taxon>Vibrionaceae</taxon>
        <taxon>Photobacterium</taxon>
    </lineage>
</organism>
<protein>
    <recommendedName>
        <fullName evidence="1">DUF7021 domain-containing protein</fullName>
    </recommendedName>
</protein>
<comment type="caution">
    <text evidence="2">The sequence shown here is derived from an EMBL/GenBank/DDBJ whole genome shotgun (WGS) entry which is preliminary data.</text>
</comment>
<sequence>MQISLKPWRYKGDADFKKTEMVISKIVEHEEIEKLRELLAENKAYQFKVKVSDYLFSTYDNALLLDVIGEVTDPILVELADEVSREVTYDDPA</sequence>
<proteinExistence type="predicted"/>
<evidence type="ECO:0000259" key="1">
    <source>
        <dbReference type="Pfam" id="PF22886"/>
    </source>
</evidence>
<dbReference type="Pfam" id="PF22886">
    <property type="entry name" value="DUF7021"/>
    <property type="match status" value="1"/>
</dbReference>
<evidence type="ECO:0000313" key="3">
    <source>
        <dbReference type="Proteomes" id="UP000029227"/>
    </source>
</evidence>
<dbReference type="Proteomes" id="UP000029227">
    <property type="component" value="Unassembled WGS sequence"/>
</dbReference>